<evidence type="ECO:0000256" key="1">
    <source>
        <dbReference type="SAM" id="MobiDB-lite"/>
    </source>
</evidence>
<evidence type="ECO:0000313" key="2">
    <source>
        <dbReference type="EMBL" id="PYH48077.1"/>
    </source>
</evidence>
<dbReference type="GeneID" id="37079146"/>
<accession>A0A318ZM88</accession>
<sequence length="121" mass="13340">MSISQCCLHGFRWDGTPTGRTSKPLRLNLPKRPPARRPPKSARRSSSRAFSGAEILDFDEIAQHRFEKLDLPGFLQRNASPRLSMSRAGCGPDYSRVRAVGHCSGGLYVDRSFFASDDGGS</sequence>
<gene>
    <name evidence="2" type="ORF">BP01DRAFT_389380</name>
</gene>
<evidence type="ECO:0000313" key="3">
    <source>
        <dbReference type="Proteomes" id="UP000248349"/>
    </source>
</evidence>
<keyword evidence="3" id="KW-1185">Reference proteome</keyword>
<name>A0A318ZM88_9EURO</name>
<reference evidence="2 3" key="1">
    <citation type="submission" date="2016-12" db="EMBL/GenBank/DDBJ databases">
        <title>The genomes of Aspergillus section Nigri reveals drivers in fungal speciation.</title>
        <authorList>
            <consortium name="DOE Joint Genome Institute"/>
            <person name="Vesth T.C."/>
            <person name="Nybo J."/>
            <person name="Theobald S."/>
            <person name="Brandl J."/>
            <person name="Frisvad J.C."/>
            <person name="Nielsen K.F."/>
            <person name="Lyhne E.K."/>
            <person name="Kogle M.E."/>
            <person name="Kuo A."/>
            <person name="Riley R."/>
            <person name="Clum A."/>
            <person name="Nolan M."/>
            <person name="Lipzen A."/>
            <person name="Salamov A."/>
            <person name="Henrissat B."/>
            <person name="Wiebenga A."/>
            <person name="De Vries R.P."/>
            <person name="Grigoriev I.V."/>
            <person name="Mortensen U.H."/>
            <person name="Andersen M.R."/>
            <person name="Baker S.E."/>
        </authorList>
    </citation>
    <scope>NUCLEOTIDE SEQUENCE [LARGE SCALE GENOMIC DNA]</scope>
    <source>
        <strain evidence="2 3">JOP 1030-1</strain>
    </source>
</reference>
<organism evidence="2 3">
    <name type="scientific">Aspergillus saccharolyticus JOP 1030-1</name>
    <dbReference type="NCBI Taxonomy" id="1450539"/>
    <lineage>
        <taxon>Eukaryota</taxon>
        <taxon>Fungi</taxon>
        <taxon>Dikarya</taxon>
        <taxon>Ascomycota</taxon>
        <taxon>Pezizomycotina</taxon>
        <taxon>Eurotiomycetes</taxon>
        <taxon>Eurotiomycetidae</taxon>
        <taxon>Eurotiales</taxon>
        <taxon>Aspergillaceae</taxon>
        <taxon>Aspergillus</taxon>
        <taxon>Aspergillus subgen. Circumdati</taxon>
    </lineage>
</organism>
<dbReference type="STRING" id="1450539.A0A318ZM88"/>
<dbReference type="RefSeq" id="XP_025434059.1">
    <property type="nucleotide sequence ID" value="XM_025577917.1"/>
</dbReference>
<dbReference type="Proteomes" id="UP000248349">
    <property type="component" value="Unassembled WGS sequence"/>
</dbReference>
<dbReference type="OrthoDB" id="10019231at2759"/>
<feature type="region of interest" description="Disordered" evidence="1">
    <location>
        <begin position="14"/>
        <end position="49"/>
    </location>
</feature>
<dbReference type="AlphaFoldDB" id="A0A318ZM88"/>
<dbReference type="EMBL" id="KZ821222">
    <property type="protein sequence ID" value="PYH48077.1"/>
    <property type="molecule type" value="Genomic_DNA"/>
</dbReference>
<protein>
    <submittedName>
        <fullName evidence="2">Uncharacterized protein</fullName>
    </submittedName>
</protein>
<proteinExistence type="predicted"/>
<feature type="compositionally biased region" description="Basic residues" evidence="1">
    <location>
        <begin position="33"/>
        <end position="46"/>
    </location>
</feature>